<dbReference type="Pfam" id="PF00092">
    <property type="entry name" value="VWA"/>
    <property type="match status" value="1"/>
</dbReference>
<dbReference type="Pfam" id="PF12450">
    <property type="entry name" value="vWF_A"/>
    <property type="match status" value="1"/>
</dbReference>
<dbReference type="InterPro" id="IPR051266">
    <property type="entry name" value="CLCR"/>
</dbReference>
<feature type="region of interest" description="Disordered" evidence="1">
    <location>
        <begin position="100"/>
        <end position="135"/>
    </location>
</feature>
<evidence type="ECO:0000256" key="2">
    <source>
        <dbReference type="SAM" id="Phobius"/>
    </source>
</evidence>
<dbReference type="AlphaFoldDB" id="A0A8J7MSQ2"/>
<dbReference type="RefSeq" id="WP_202661277.1">
    <property type="nucleotide sequence ID" value="NZ_JAESVP010000005.1"/>
</dbReference>
<keyword evidence="2" id="KW-1133">Transmembrane helix</keyword>
<keyword evidence="2" id="KW-0812">Transmembrane</keyword>
<evidence type="ECO:0000313" key="4">
    <source>
        <dbReference type="EMBL" id="MBL4928856.1"/>
    </source>
</evidence>
<dbReference type="InterPro" id="IPR021908">
    <property type="entry name" value="YfbK_C"/>
</dbReference>
<name>A0A8J7MSQ2_9RHOB</name>
<dbReference type="PANTHER" id="PTHR10579:SF43">
    <property type="entry name" value="ZINC FINGER (C3HC4-TYPE RING FINGER) FAMILY PROTEIN"/>
    <property type="match status" value="1"/>
</dbReference>
<evidence type="ECO:0000256" key="1">
    <source>
        <dbReference type="SAM" id="MobiDB-lite"/>
    </source>
</evidence>
<gene>
    <name evidence="4" type="ORF">JI744_12135</name>
</gene>
<dbReference type="CDD" id="cd01465">
    <property type="entry name" value="vWA_subgroup"/>
    <property type="match status" value="1"/>
</dbReference>
<dbReference type="Proteomes" id="UP000619033">
    <property type="component" value="Unassembled WGS sequence"/>
</dbReference>
<sequence length="662" mass="69341">MTDELDDLKAAMQRATPVADDKARARALAQAMENFDRLQGSANGLRSNGNPPVKAGIFAGAFSMLNALKSRPLLTATTSAAALIAGFVVFLPIAGQLPVSGGKPEVAQTSDPAPQVQPAKPKARPSLPPETKTEPALTEDLAAPRNAISAALPEAPPPLEAEGRLRMESDSAIAAAPMAERAVGGAMPYLVDPAPVPVENSEAFSNAPVNPVHVTAEEPVSTFSIDVDTASYAVVRSSLMAGMLPDADSVRVEEMVNYFLYSYPAPEAGQAFRPTVTVMPTPWNAGTRLVHIGIQGAVPAVERPPLNLVFLIDTSGSMEDANKLPLLKQSLALMLPQLHPQDQVAIVAYAGSAGLVLPPTAASDKAAILAALDNLDAGGSTAGAEGIALAYQVAEGMKAKGEVSRVLLATDGDFNVGIDDPADLTKMIEKQRETGTYLSVLGFGRGNLDDATMQALAQNGNGTASYIDTLNEARKVLVDQLTGALYPIADNVKIQVEWNPAAVAEYRLIGYETRALAREDFNNDKVDAGDIGAGTQVTAIYEVTPPGSPALLNDPLRYGAAPATGSTAELGFLRLRSVAPGQTQSTLLETPIPQETAAPSQDAQFAVAIAGFGQKLRGAKYLGDWGWDQMIALATKARGEDAFGYRAEAVNLMRLAESLSAR</sequence>
<dbReference type="Gene3D" id="3.40.50.410">
    <property type="entry name" value="von Willebrand factor, type A domain"/>
    <property type="match status" value="1"/>
</dbReference>
<reference evidence="4" key="1">
    <citation type="submission" date="2021-01" db="EMBL/GenBank/DDBJ databases">
        <title>Genome seq and assembly of Tabrizicola sp. KVB23.</title>
        <authorList>
            <person name="Chhetri G."/>
        </authorList>
    </citation>
    <scope>NUCLEOTIDE SEQUENCE</scope>
    <source>
        <strain evidence="4">KVB23</strain>
    </source>
</reference>
<feature type="domain" description="VWFA" evidence="3">
    <location>
        <begin position="307"/>
        <end position="485"/>
    </location>
</feature>
<protein>
    <submittedName>
        <fullName evidence="4">von Willebrand factor type A domain-containing protein</fullName>
    </submittedName>
</protein>
<dbReference type="InterPro" id="IPR022156">
    <property type="entry name" value="Uncharacterised_YfbK_N"/>
</dbReference>
<dbReference type="Pfam" id="PF12034">
    <property type="entry name" value="YfbK_C"/>
    <property type="match status" value="1"/>
</dbReference>
<accession>A0A8J7MSQ2</accession>
<feature type="transmembrane region" description="Helical" evidence="2">
    <location>
        <begin position="73"/>
        <end position="94"/>
    </location>
</feature>
<comment type="caution">
    <text evidence="4">The sequence shown here is derived from an EMBL/GenBank/DDBJ whole genome shotgun (WGS) entry which is preliminary data.</text>
</comment>
<evidence type="ECO:0000313" key="5">
    <source>
        <dbReference type="Proteomes" id="UP000619033"/>
    </source>
</evidence>
<dbReference type="EMBL" id="JAESVP010000005">
    <property type="protein sequence ID" value="MBL4928856.1"/>
    <property type="molecule type" value="Genomic_DNA"/>
</dbReference>
<dbReference type="PANTHER" id="PTHR10579">
    <property type="entry name" value="CALCIUM-ACTIVATED CHLORIDE CHANNEL REGULATOR"/>
    <property type="match status" value="1"/>
</dbReference>
<keyword evidence="2" id="KW-0472">Membrane</keyword>
<organism evidence="4 5">
    <name type="scientific">Fuscibacter oryzae</name>
    <dbReference type="NCBI Taxonomy" id="2803939"/>
    <lineage>
        <taxon>Bacteria</taxon>
        <taxon>Pseudomonadati</taxon>
        <taxon>Pseudomonadota</taxon>
        <taxon>Alphaproteobacteria</taxon>
        <taxon>Rhodobacterales</taxon>
        <taxon>Paracoccaceae</taxon>
        <taxon>Fuscibacter</taxon>
    </lineage>
</organism>
<dbReference type="PROSITE" id="PS50234">
    <property type="entry name" value="VWFA"/>
    <property type="match status" value="1"/>
</dbReference>
<dbReference type="SMART" id="SM00327">
    <property type="entry name" value="VWA"/>
    <property type="match status" value="1"/>
</dbReference>
<evidence type="ECO:0000259" key="3">
    <source>
        <dbReference type="PROSITE" id="PS50234"/>
    </source>
</evidence>
<dbReference type="InterPro" id="IPR002035">
    <property type="entry name" value="VWF_A"/>
</dbReference>
<proteinExistence type="predicted"/>
<dbReference type="SUPFAM" id="SSF53300">
    <property type="entry name" value="vWA-like"/>
    <property type="match status" value="1"/>
</dbReference>
<dbReference type="InterPro" id="IPR036465">
    <property type="entry name" value="vWFA_dom_sf"/>
</dbReference>
<keyword evidence="5" id="KW-1185">Reference proteome</keyword>